<accession>A0A915L4F3</accession>
<name>A0A915L4F3_ROMCU</name>
<sequence>MINMPLSKLFDMWGGSLAATSCFGINGCLERTFVHGVDCIWLVAASTGCLVVVPQFNLLKMINMPLSKLLDM</sequence>
<keyword evidence="1" id="KW-1185">Reference proteome</keyword>
<dbReference type="Proteomes" id="UP000887565">
    <property type="component" value="Unplaced"/>
</dbReference>
<proteinExistence type="predicted"/>
<evidence type="ECO:0000313" key="2">
    <source>
        <dbReference type="WBParaSite" id="nRc.2.0.1.t45631-RA"/>
    </source>
</evidence>
<organism evidence="1 2">
    <name type="scientific">Romanomermis culicivorax</name>
    <name type="common">Nematode worm</name>
    <dbReference type="NCBI Taxonomy" id="13658"/>
    <lineage>
        <taxon>Eukaryota</taxon>
        <taxon>Metazoa</taxon>
        <taxon>Ecdysozoa</taxon>
        <taxon>Nematoda</taxon>
        <taxon>Enoplea</taxon>
        <taxon>Dorylaimia</taxon>
        <taxon>Mermithida</taxon>
        <taxon>Mermithoidea</taxon>
        <taxon>Mermithidae</taxon>
        <taxon>Romanomermis</taxon>
    </lineage>
</organism>
<dbReference type="AlphaFoldDB" id="A0A915L4F3"/>
<evidence type="ECO:0000313" key="1">
    <source>
        <dbReference type="Proteomes" id="UP000887565"/>
    </source>
</evidence>
<protein>
    <submittedName>
        <fullName evidence="2">Mitochondrial pyruvate carrier</fullName>
    </submittedName>
</protein>
<dbReference type="WBParaSite" id="nRc.2.0.1.t45631-RA">
    <property type="protein sequence ID" value="nRc.2.0.1.t45631-RA"/>
    <property type="gene ID" value="nRc.2.0.1.g45631"/>
</dbReference>
<reference evidence="2" key="1">
    <citation type="submission" date="2022-11" db="UniProtKB">
        <authorList>
            <consortium name="WormBaseParasite"/>
        </authorList>
    </citation>
    <scope>IDENTIFICATION</scope>
</reference>